<reference evidence="3 4" key="1">
    <citation type="submission" date="2024-05" db="EMBL/GenBank/DDBJ databases">
        <title>Long read based assembly of the Candida bracarensis genome reveals expanded adhesin content.</title>
        <authorList>
            <person name="Marcet-Houben M."/>
            <person name="Ksiezopolska E."/>
            <person name="Gabaldon T."/>
        </authorList>
    </citation>
    <scope>NUCLEOTIDE SEQUENCE [LARGE SCALE GENOMIC DNA]</scope>
    <source>
        <strain evidence="3 4">CBM6</strain>
    </source>
</reference>
<feature type="compositionally biased region" description="Low complexity" evidence="2">
    <location>
        <begin position="132"/>
        <end position="161"/>
    </location>
</feature>
<feature type="region of interest" description="Disordered" evidence="2">
    <location>
        <begin position="131"/>
        <end position="161"/>
    </location>
</feature>
<evidence type="ECO:0000313" key="3">
    <source>
        <dbReference type="EMBL" id="KAL3228948.1"/>
    </source>
</evidence>
<proteinExistence type="predicted"/>
<organism evidence="3 4">
    <name type="scientific">Nakaseomyces bracarensis</name>
    <dbReference type="NCBI Taxonomy" id="273131"/>
    <lineage>
        <taxon>Eukaryota</taxon>
        <taxon>Fungi</taxon>
        <taxon>Dikarya</taxon>
        <taxon>Ascomycota</taxon>
        <taxon>Saccharomycotina</taxon>
        <taxon>Saccharomycetes</taxon>
        <taxon>Saccharomycetales</taxon>
        <taxon>Saccharomycetaceae</taxon>
        <taxon>Nakaseomyces</taxon>
    </lineage>
</organism>
<name>A0ABR4NMB6_9SACH</name>
<feature type="coiled-coil region" evidence="1">
    <location>
        <begin position="304"/>
        <end position="338"/>
    </location>
</feature>
<sequence length="481" mass="53865">MNFQTKQGTVEQDPQAIAQNGQNQNLNSAIVGAQGIYLENYEMGNKPTETTNYAKYFQPLQGNFDQQNMVQTYRNQATGNANLNTAYISGNSFGHNSNNIGINAVYGVHNDNNSYQNTNELSQFSTHNRFQSSYNNFSNNNNNTNNNNSNSNNNIVNNNHNTSTNIGISHINDGNTTQKIIEDQVFDIRYNSVGTLASNSNMSSLMAATETSSVSHTAFNNAAATKNYLPNNSKHFTYFDSENNMNFYSKGVGNAGRQVFGHSSKNSGSYVSPADDITPKSGMTQYPSYQTPVTDYSHNNPFTSTNTEENLATLKDKLQKKDAQIETLEIEVQKLKDILNAGIEFATERQPLTDQDDHITVKEIEVSNSLDIIFRKLSTALQNREKELEEANNNLECILTALAMNPSNSSTKFGRYDTEELAHKTVVRLETLTKENQEMAKLLSFGRAKEKQIALEILKKENKELKDQIKRLNEKLPKEKV</sequence>
<keyword evidence="1" id="KW-0175">Coiled coil</keyword>
<dbReference type="Proteomes" id="UP001623330">
    <property type="component" value="Unassembled WGS sequence"/>
</dbReference>
<evidence type="ECO:0000313" key="4">
    <source>
        <dbReference type="Proteomes" id="UP001623330"/>
    </source>
</evidence>
<comment type="caution">
    <text evidence="3">The sequence shown here is derived from an EMBL/GenBank/DDBJ whole genome shotgun (WGS) entry which is preliminary data.</text>
</comment>
<dbReference type="EMBL" id="JBEVYD010000012">
    <property type="protein sequence ID" value="KAL3228948.1"/>
    <property type="molecule type" value="Genomic_DNA"/>
</dbReference>
<evidence type="ECO:0000256" key="2">
    <source>
        <dbReference type="SAM" id="MobiDB-lite"/>
    </source>
</evidence>
<evidence type="ECO:0000256" key="1">
    <source>
        <dbReference type="SAM" id="Coils"/>
    </source>
</evidence>
<feature type="coiled-coil region" evidence="1">
    <location>
        <begin position="448"/>
        <end position="475"/>
    </location>
</feature>
<accession>A0ABR4NMB6</accession>
<protein>
    <submittedName>
        <fullName evidence="3">Protein MUM2</fullName>
    </submittedName>
</protein>
<gene>
    <name evidence="3" type="ORF">RNJ44_02035</name>
</gene>
<feature type="coiled-coil region" evidence="1">
    <location>
        <begin position="374"/>
        <end position="405"/>
    </location>
</feature>
<keyword evidence="4" id="KW-1185">Reference proteome</keyword>